<evidence type="ECO:0000313" key="2">
    <source>
        <dbReference type="Proteomes" id="UP001372338"/>
    </source>
</evidence>
<organism evidence="1 2">
    <name type="scientific">Crotalaria pallida</name>
    <name type="common">Smooth rattlebox</name>
    <name type="synonym">Crotalaria striata</name>
    <dbReference type="NCBI Taxonomy" id="3830"/>
    <lineage>
        <taxon>Eukaryota</taxon>
        <taxon>Viridiplantae</taxon>
        <taxon>Streptophyta</taxon>
        <taxon>Embryophyta</taxon>
        <taxon>Tracheophyta</taxon>
        <taxon>Spermatophyta</taxon>
        <taxon>Magnoliopsida</taxon>
        <taxon>eudicotyledons</taxon>
        <taxon>Gunneridae</taxon>
        <taxon>Pentapetalae</taxon>
        <taxon>rosids</taxon>
        <taxon>fabids</taxon>
        <taxon>Fabales</taxon>
        <taxon>Fabaceae</taxon>
        <taxon>Papilionoideae</taxon>
        <taxon>50 kb inversion clade</taxon>
        <taxon>genistoids sensu lato</taxon>
        <taxon>core genistoids</taxon>
        <taxon>Crotalarieae</taxon>
        <taxon>Crotalaria</taxon>
    </lineage>
</organism>
<keyword evidence="2" id="KW-1185">Reference proteome</keyword>
<gene>
    <name evidence="1" type="ORF">RIF29_12088</name>
</gene>
<sequence length="77" mass="8803">MYMCVIIKKKTKTSLPLCLTTLYLSLSLSLSSHCSLSQLYLSFSPYRSIVNNRVLLSHCLEVLLSHFHSISLLIQRD</sequence>
<dbReference type="EMBL" id="JAYWIO010000002">
    <property type="protein sequence ID" value="KAK7282947.1"/>
    <property type="molecule type" value="Genomic_DNA"/>
</dbReference>
<evidence type="ECO:0000313" key="1">
    <source>
        <dbReference type="EMBL" id="KAK7282947.1"/>
    </source>
</evidence>
<reference evidence="1 2" key="1">
    <citation type="submission" date="2024-01" db="EMBL/GenBank/DDBJ databases">
        <title>The genomes of 5 underutilized Papilionoideae crops provide insights into root nodulation and disease resistanc.</title>
        <authorList>
            <person name="Yuan L."/>
        </authorList>
    </citation>
    <scope>NUCLEOTIDE SEQUENCE [LARGE SCALE GENOMIC DNA]</scope>
    <source>
        <strain evidence="1">ZHUSHIDOU_FW_LH</strain>
        <tissue evidence="1">Leaf</tissue>
    </source>
</reference>
<protein>
    <submittedName>
        <fullName evidence="1">Uncharacterized protein</fullName>
    </submittedName>
</protein>
<comment type="caution">
    <text evidence="1">The sequence shown here is derived from an EMBL/GenBank/DDBJ whole genome shotgun (WGS) entry which is preliminary data.</text>
</comment>
<accession>A0AAN9P0N8</accession>
<dbReference type="Proteomes" id="UP001372338">
    <property type="component" value="Unassembled WGS sequence"/>
</dbReference>
<dbReference type="AlphaFoldDB" id="A0AAN9P0N8"/>
<name>A0AAN9P0N8_CROPI</name>
<proteinExistence type="predicted"/>